<name>A0A3B4ASM2_9GOBI</name>
<proteinExistence type="predicted"/>
<dbReference type="PANTHER" id="PTHR24166">
    <property type="entry name" value="ROLLING PEBBLES, ISOFORM B"/>
    <property type="match status" value="1"/>
</dbReference>
<evidence type="ECO:0000256" key="1">
    <source>
        <dbReference type="ARBA" id="ARBA00022737"/>
    </source>
</evidence>
<dbReference type="Pfam" id="PF12796">
    <property type="entry name" value="Ank_2"/>
    <property type="match status" value="1"/>
</dbReference>
<keyword evidence="2 3" id="KW-0040">ANK repeat</keyword>
<evidence type="ECO:0000256" key="2">
    <source>
        <dbReference type="ARBA" id="ARBA00023043"/>
    </source>
</evidence>
<protein>
    <recommendedName>
        <fullName evidence="4">TANC1/2-like winged helix domain-containing protein</fullName>
    </recommendedName>
</protein>
<dbReference type="InterPro" id="IPR058056">
    <property type="entry name" value="WH_TANC1/2"/>
</dbReference>
<evidence type="ECO:0000259" key="4">
    <source>
        <dbReference type="Pfam" id="PF25521"/>
    </source>
</evidence>
<dbReference type="Ensembl" id="ENSPMGT00000021015.1">
    <property type="protein sequence ID" value="ENSPMGP00000019720.1"/>
    <property type="gene ID" value="ENSPMGG00000015991.1"/>
</dbReference>
<dbReference type="PROSITE" id="PS50297">
    <property type="entry name" value="ANK_REP_REGION"/>
    <property type="match status" value="1"/>
</dbReference>
<dbReference type="Pfam" id="PF00023">
    <property type="entry name" value="Ank"/>
    <property type="match status" value="1"/>
</dbReference>
<dbReference type="Pfam" id="PF25521">
    <property type="entry name" value="WHD_TANC1"/>
    <property type="match status" value="1"/>
</dbReference>
<evidence type="ECO:0000313" key="6">
    <source>
        <dbReference type="Proteomes" id="UP000261520"/>
    </source>
</evidence>
<dbReference type="Proteomes" id="UP000261520">
    <property type="component" value="Unplaced"/>
</dbReference>
<dbReference type="PROSITE" id="PS50088">
    <property type="entry name" value="ANK_REPEAT"/>
    <property type="match status" value="1"/>
</dbReference>
<dbReference type="Gene3D" id="1.25.40.20">
    <property type="entry name" value="Ankyrin repeat-containing domain"/>
    <property type="match status" value="1"/>
</dbReference>
<dbReference type="SUPFAM" id="SSF48403">
    <property type="entry name" value="Ankyrin repeat"/>
    <property type="match status" value="1"/>
</dbReference>
<reference evidence="5" key="1">
    <citation type="submission" date="2025-08" db="UniProtKB">
        <authorList>
            <consortium name="Ensembl"/>
        </authorList>
    </citation>
    <scope>IDENTIFICATION</scope>
</reference>
<keyword evidence="6" id="KW-1185">Reference proteome</keyword>
<dbReference type="InterPro" id="IPR002110">
    <property type="entry name" value="Ankyrin_rpt"/>
</dbReference>
<dbReference type="GO" id="GO:0043197">
    <property type="term" value="C:dendritic spine"/>
    <property type="evidence" value="ECO:0007669"/>
    <property type="project" value="TreeGrafter"/>
</dbReference>
<keyword evidence="1" id="KW-0677">Repeat</keyword>
<feature type="repeat" description="ANK" evidence="3">
    <location>
        <begin position="127"/>
        <end position="159"/>
    </location>
</feature>
<reference evidence="5" key="2">
    <citation type="submission" date="2025-09" db="UniProtKB">
        <authorList>
            <consortium name="Ensembl"/>
        </authorList>
    </citation>
    <scope>IDENTIFICATION</scope>
</reference>
<dbReference type="InterPro" id="IPR036770">
    <property type="entry name" value="Ankyrin_rpt-contain_sf"/>
</dbReference>
<feature type="domain" description="TANC1/2-like winged helix" evidence="4">
    <location>
        <begin position="11"/>
        <end position="55"/>
    </location>
</feature>
<sequence>MTEMLCTTLYESGHTLLAFWLCRQEGKLSRQHTLELGHHILKAHIYKVHTHTHTHHGRSESGPVLSRRRRVSAQVSRLLVLAGADVDCRSDVLNNAPLLCVHAHLGHKDAVALLLDHGAQVDAHSNDGLTALCFAAAAGHLEIVTMLIQHRAEVGHVDGSGRCALVLAAQRGRQDVLRFLLKCADWSCTTCCGQRGASRGQALQQALTAGASMGHTEVQTWGKKLNSLFAKMEMEM</sequence>
<accession>A0A3B4ASM2</accession>
<dbReference type="SMART" id="SM00248">
    <property type="entry name" value="ANK"/>
    <property type="match status" value="3"/>
</dbReference>
<dbReference type="InterPro" id="IPR050889">
    <property type="entry name" value="Dendritic_Spine_Reg/Scaffold"/>
</dbReference>
<evidence type="ECO:0000256" key="3">
    <source>
        <dbReference type="PROSITE-ProRule" id="PRU00023"/>
    </source>
</evidence>
<dbReference type="GO" id="GO:0061001">
    <property type="term" value="P:regulation of dendritic spine morphogenesis"/>
    <property type="evidence" value="ECO:0007669"/>
    <property type="project" value="TreeGrafter"/>
</dbReference>
<dbReference type="STRING" id="409849.ENSPMGP00000019720"/>
<evidence type="ECO:0000313" key="5">
    <source>
        <dbReference type="Ensembl" id="ENSPMGP00000019720.1"/>
    </source>
</evidence>
<dbReference type="PANTHER" id="PTHR24166:SF21">
    <property type="entry name" value="PROTEIN TANC2"/>
    <property type="match status" value="1"/>
</dbReference>
<organism evidence="5 6">
    <name type="scientific">Periophthalmus magnuspinnatus</name>
    <dbReference type="NCBI Taxonomy" id="409849"/>
    <lineage>
        <taxon>Eukaryota</taxon>
        <taxon>Metazoa</taxon>
        <taxon>Chordata</taxon>
        <taxon>Craniata</taxon>
        <taxon>Vertebrata</taxon>
        <taxon>Euteleostomi</taxon>
        <taxon>Actinopterygii</taxon>
        <taxon>Neopterygii</taxon>
        <taxon>Teleostei</taxon>
        <taxon>Neoteleostei</taxon>
        <taxon>Acanthomorphata</taxon>
        <taxon>Gobiaria</taxon>
        <taxon>Gobiiformes</taxon>
        <taxon>Gobioidei</taxon>
        <taxon>Gobiidae</taxon>
        <taxon>Oxudercinae</taxon>
        <taxon>Periophthalmus</taxon>
    </lineage>
</organism>
<dbReference type="AlphaFoldDB" id="A0A3B4ASM2"/>